<dbReference type="AlphaFoldDB" id="A0A8J3Z116"/>
<sequence>MEFFEALARGSGSPKITRFLWNTELSRRLLLIVSLFRDCEAPGALDALPPAADAWSILNEAREADRAAVDDLLLHPQVGNAAAYALRRQRGGANSDFPTWTDLGLVQTLALIAAARAGLTWSTVLPARYGTVMLPTLGLAKFSAAVAASTVEARTEAGTIYLRADGREVVVGPDPTLDTEHWWHLRHVLVGSNLPLTIWLDDLDPFRDLADPVPPGRLDDEAVDRWRTLLDEAWTLLCTHHAESAAALAEGVISLVPLPTRPGHETRSASNGEAFGSMMVSEPPDAVTLAVALVHEFQHIKLGALMHLLTLAEDDGSSLYYAPWRDDPRPLNGFIQGIYAFFGIAEFWRRHRLTLSGTDAVLAGYEYLYARGQTIEALHSVRDAATLTGTGRELVLRLGSVVDTWLSDQVTPEIERLARLTAGCHRTAWRLRHRRVVAAEAALLAEAFSRRRGPEFPSTPTVGPDPAQRWPQRIPTLARRRILGVGTPASPNPLATADLALVHGDIDTALSIYQNRLAGSERGSDEEIQAWVGLTLALSESSSENGGQEAARALTCRPDLVRAVHIRVGRARGRAVDPVEIAAWLAPVVKDG</sequence>
<dbReference type="EMBL" id="BOPG01000005">
    <property type="protein sequence ID" value="GIJ53240.1"/>
    <property type="molecule type" value="Genomic_DNA"/>
</dbReference>
<dbReference type="Proteomes" id="UP000612585">
    <property type="component" value="Unassembled WGS sequence"/>
</dbReference>
<keyword evidence="2" id="KW-1185">Reference proteome</keyword>
<accession>A0A8J3Z116</accession>
<gene>
    <name evidence="1" type="ORF">Vau01_007560</name>
</gene>
<protein>
    <submittedName>
        <fullName evidence="1">HEXXH motif domain-containing protein</fullName>
    </submittedName>
</protein>
<dbReference type="RefSeq" id="WP_203987206.1">
    <property type="nucleotide sequence ID" value="NZ_BOPG01000005.1"/>
</dbReference>
<organism evidence="1 2">
    <name type="scientific">Virgisporangium aurantiacum</name>
    <dbReference type="NCBI Taxonomy" id="175570"/>
    <lineage>
        <taxon>Bacteria</taxon>
        <taxon>Bacillati</taxon>
        <taxon>Actinomycetota</taxon>
        <taxon>Actinomycetes</taxon>
        <taxon>Micromonosporales</taxon>
        <taxon>Micromonosporaceae</taxon>
        <taxon>Virgisporangium</taxon>
    </lineage>
</organism>
<evidence type="ECO:0000313" key="2">
    <source>
        <dbReference type="Proteomes" id="UP000612585"/>
    </source>
</evidence>
<proteinExistence type="predicted"/>
<dbReference type="InterPro" id="IPR026337">
    <property type="entry name" value="AKG_HExxH"/>
</dbReference>
<name>A0A8J3Z116_9ACTN</name>
<dbReference type="NCBIfam" id="TIGR04267">
    <property type="entry name" value="mod_HExxH"/>
    <property type="match status" value="1"/>
</dbReference>
<comment type="caution">
    <text evidence="1">The sequence shown here is derived from an EMBL/GenBank/DDBJ whole genome shotgun (WGS) entry which is preliminary data.</text>
</comment>
<reference evidence="1" key="1">
    <citation type="submission" date="2021-01" db="EMBL/GenBank/DDBJ databases">
        <title>Whole genome shotgun sequence of Virgisporangium aurantiacum NBRC 16421.</title>
        <authorList>
            <person name="Komaki H."/>
            <person name="Tamura T."/>
        </authorList>
    </citation>
    <scope>NUCLEOTIDE SEQUENCE</scope>
    <source>
        <strain evidence="1">NBRC 16421</strain>
    </source>
</reference>
<evidence type="ECO:0000313" key="1">
    <source>
        <dbReference type="EMBL" id="GIJ53240.1"/>
    </source>
</evidence>